<reference evidence="11" key="1">
    <citation type="submission" date="2025-08" db="UniProtKB">
        <authorList>
            <consortium name="RefSeq"/>
        </authorList>
    </citation>
    <scope>IDENTIFICATION</scope>
    <source>
        <tissue evidence="11">Whole sample</tissue>
    </source>
</reference>
<evidence type="ECO:0000259" key="9">
    <source>
        <dbReference type="Pfam" id="PF00909"/>
    </source>
</evidence>
<dbReference type="OrthoDB" id="534912at2759"/>
<dbReference type="PANTHER" id="PTHR11730:SF58">
    <property type="entry name" value="AMMONIUM TRANSPORTER"/>
    <property type="match status" value="1"/>
</dbReference>
<feature type="transmembrane region" description="Helical" evidence="8">
    <location>
        <begin position="105"/>
        <end position="124"/>
    </location>
</feature>
<dbReference type="NCBIfam" id="TIGR00836">
    <property type="entry name" value="amt"/>
    <property type="match status" value="1"/>
</dbReference>
<dbReference type="GeneID" id="111127892"/>
<dbReference type="AlphaFoldDB" id="A0A8B8DMB3"/>
<evidence type="ECO:0000313" key="10">
    <source>
        <dbReference type="Proteomes" id="UP000694844"/>
    </source>
</evidence>
<dbReference type="Proteomes" id="UP000694844">
    <property type="component" value="Chromosome 4"/>
</dbReference>
<evidence type="ECO:0000256" key="8">
    <source>
        <dbReference type="RuleBase" id="RU362002"/>
    </source>
</evidence>
<feature type="transmembrane region" description="Helical" evidence="8">
    <location>
        <begin position="372"/>
        <end position="394"/>
    </location>
</feature>
<keyword evidence="10" id="KW-1185">Reference proteome</keyword>
<feature type="transmembrane region" description="Helical" evidence="8">
    <location>
        <begin position="163"/>
        <end position="186"/>
    </location>
</feature>
<dbReference type="Gene3D" id="1.10.3430.10">
    <property type="entry name" value="Ammonium transporter AmtB like domains"/>
    <property type="match status" value="1"/>
</dbReference>
<feature type="transmembrane region" description="Helical" evidence="8">
    <location>
        <begin position="243"/>
        <end position="264"/>
    </location>
</feature>
<dbReference type="FunFam" id="1.10.3430.10:FF:000008">
    <property type="entry name" value="Ammonium transporter"/>
    <property type="match status" value="1"/>
</dbReference>
<name>A0A8B8DMB3_CRAVI</name>
<organism evidence="10 11">
    <name type="scientific">Crassostrea virginica</name>
    <name type="common">Eastern oyster</name>
    <dbReference type="NCBI Taxonomy" id="6565"/>
    <lineage>
        <taxon>Eukaryota</taxon>
        <taxon>Metazoa</taxon>
        <taxon>Spiralia</taxon>
        <taxon>Lophotrochozoa</taxon>
        <taxon>Mollusca</taxon>
        <taxon>Bivalvia</taxon>
        <taxon>Autobranchia</taxon>
        <taxon>Pteriomorphia</taxon>
        <taxon>Ostreida</taxon>
        <taxon>Ostreoidea</taxon>
        <taxon>Ostreidae</taxon>
        <taxon>Crassostrea</taxon>
    </lineage>
</organism>
<evidence type="ECO:0000313" key="11">
    <source>
        <dbReference type="RefSeq" id="XP_022328900.1"/>
    </source>
</evidence>
<proteinExistence type="inferred from homology"/>
<dbReference type="KEGG" id="cvn:111127892"/>
<keyword evidence="3 8" id="KW-0813">Transport</keyword>
<comment type="subcellular location">
    <subcellularLocation>
        <location evidence="8">Cell membrane</location>
        <topology evidence="8">Multi-pass membrane protein</topology>
    </subcellularLocation>
    <subcellularLocation>
        <location evidence="1">Membrane</location>
        <topology evidence="1">Multi-pass membrane protein</topology>
    </subcellularLocation>
</comment>
<protein>
    <recommendedName>
        <fullName evidence="8">Ammonium transporter</fullName>
    </recommendedName>
</protein>
<keyword evidence="4 8" id="KW-0812">Transmembrane</keyword>
<dbReference type="InterPro" id="IPR001905">
    <property type="entry name" value="Ammonium_transpt"/>
</dbReference>
<evidence type="ECO:0000256" key="7">
    <source>
        <dbReference type="ARBA" id="ARBA00023177"/>
    </source>
</evidence>
<dbReference type="Pfam" id="PF00909">
    <property type="entry name" value="Ammonium_transp"/>
    <property type="match status" value="1"/>
</dbReference>
<keyword evidence="7 8" id="KW-0924">Ammonia transport</keyword>
<comment type="caution">
    <text evidence="8">Lacks conserved residue(s) required for the propagation of feature annotation.</text>
</comment>
<feature type="domain" description="Ammonium transporter AmtB-like" evidence="9">
    <location>
        <begin position="18"/>
        <end position="420"/>
    </location>
</feature>
<feature type="transmembrane region" description="Helical" evidence="8">
    <location>
        <begin position="271"/>
        <end position="291"/>
    </location>
</feature>
<dbReference type="PANTHER" id="PTHR11730">
    <property type="entry name" value="AMMONIUM TRANSPORTER"/>
    <property type="match status" value="1"/>
</dbReference>
<gene>
    <name evidence="11" type="primary">LOC111127892</name>
</gene>
<evidence type="ECO:0000256" key="3">
    <source>
        <dbReference type="ARBA" id="ARBA00022448"/>
    </source>
</evidence>
<feature type="transmembrane region" description="Helical" evidence="8">
    <location>
        <begin position="58"/>
        <end position="75"/>
    </location>
</feature>
<evidence type="ECO:0000256" key="4">
    <source>
        <dbReference type="ARBA" id="ARBA00022692"/>
    </source>
</evidence>
<dbReference type="GO" id="GO:0005886">
    <property type="term" value="C:plasma membrane"/>
    <property type="evidence" value="ECO:0007669"/>
    <property type="project" value="UniProtKB-SubCell"/>
</dbReference>
<dbReference type="InterPro" id="IPR024041">
    <property type="entry name" value="NH4_transpt_AmtB-like_dom"/>
</dbReference>
<feature type="transmembrane region" description="Helical" evidence="8">
    <location>
        <begin position="207"/>
        <end position="223"/>
    </location>
</feature>
<dbReference type="GO" id="GO:0097272">
    <property type="term" value="P:ammonium homeostasis"/>
    <property type="evidence" value="ECO:0007669"/>
    <property type="project" value="TreeGrafter"/>
</dbReference>
<keyword evidence="5 8" id="KW-1133">Transmembrane helix</keyword>
<sequence>MIPKSDTEKFEDPQNDSVWILSSTFIIFTMQSGFGLLESGSVTVKNEVNIMMKNAVDVMFGGLTFWMFGYGLGFGDEPGSNPFCGWGDFFVHANSSELGWTYSKFFFQSSFATTATTIVSGSMAERTRLDAYIVFSMLNTFIFCIPAHWVWAPGGWLYEMGVIDIAGAGPVHVVGGVTGLVATLMLKPRHGRFSTDKSEQPPMASPTNAILGMFMLWWGWLGFNCGSTFGISGLKWKLAARSAVTTAMASVAGGIVGIMTSYICKKRRFDVVYTINGILGSLVGITASCALAKPWEAMVIGVCSSLLTNGICELLSKLKIDDPVGCVGTHAASGIFSLLASGFLTEKDELADAMQLERIRTGLVYSGDFRQLGIQALAVVSICAWATITSLVFLKVIQLTVGLRVSLEEEIIGSDIVEHAVGGLRYNKKTRMIESDSATHEEPDIIRHHDQPNTTFQRRQSHVYGRRQSGQSGSYIESVYNHLSDCQNANINENSKRNIFLSIFETIANKCKRRNKHIDLFSPNDYVNPKPSTDPERGISTTQIAIQYPSLPFRKNTEELDERDTTVTYV</sequence>
<keyword evidence="6 8" id="KW-0472">Membrane</keyword>
<dbReference type="RefSeq" id="XP_022328900.1">
    <property type="nucleotide sequence ID" value="XM_022473192.1"/>
</dbReference>
<accession>A0A8B8DMB3</accession>
<feature type="transmembrane region" description="Helical" evidence="8">
    <location>
        <begin position="18"/>
        <end position="37"/>
    </location>
</feature>
<evidence type="ECO:0000256" key="1">
    <source>
        <dbReference type="ARBA" id="ARBA00004141"/>
    </source>
</evidence>
<dbReference type="GO" id="GO:0008519">
    <property type="term" value="F:ammonium channel activity"/>
    <property type="evidence" value="ECO:0007669"/>
    <property type="project" value="InterPro"/>
</dbReference>
<evidence type="ECO:0000256" key="5">
    <source>
        <dbReference type="ARBA" id="ARBA00022989"/>
    </source>
</evidence>
<dbReference type="InterPro" id="IPR029020">
    <property type="entry name" value="Ammonium/urea_transptr"/>
</dbReference>
<comment type="similarity">
    <text evidence="2 8">Belongs to the ammonia transporter channel (TC 1.A.11.2) family.</text>
</comment>
<evidence type="ECO:0000256" key="2">
    <source>
        <dbReference type="ARBA" id="ARBA00005887"/>
    </source>
</evidence>
<evidence type="ECO:0000256" key="6">
    <source>
        <dbReference type="ARBA" id="ARBA00023136"/>
    </source>
</evidence>
<feature type="transmembrane region" description="Helical" evidence="8">
    <location>
        <begin position="131"/>
        <end position="151"/>
    </location>
</feature>
<dbReference type="SUPFAM" id="SSF111352">
    <property type="entry name" value="Ammonium transporter"/>
    <property type="match status" value="1"/>
</dbReference>